<dbReference type="AlphaFoldDB" id="A0A9P5G276"/>
<comment type="caution">
    <text evidence="2">The sequence shown here is derived from an EMBL/GenBank/DDBJ whole genome shotgun (WGS) entry which is preliminary data.</text>
</comment>
<evidence type="ECO:0000313" key="3">
    <source>
        <dbReference type="Proteomes" id="UP000750522"/>
    </source>
</evidence>
<evidence type="ECO:0000313" key="2">
    <source>
        <dbReference type="EMBL" id="KAF5094157.1"/>
    </source>
</evidence>
<keyword evidence="1" id="KW-0175">Coiled coil</keyword>
<organism evidence="2 3">
    <name type="scientific">Geotrichum candidum</name>
    <name type="common">Oospora lactis</name>
    <name type="synonym">Dipodascus geotrichum</name>
    <dbReference type="NCBI Taxonomy" id="1173061"/>
    <lineage>
        <taxon>Eukaryota</taxon>
        <taxon>Fungi</taxon>
        <taxon>Dikarya</taxon>
        <taxon>Ascomycota</taxon>
        <taxon>Saccharomycotina</taxon>
        <taxon>Dipodascomycetes</taxon>
        <taxon>Dipodascales</taxon>
        <taxon>Dipodascaceae</taxon>
        <taxon>Geotrichum</taxon>
    </lineage>
</organism>
<dbReference type="EMBL" id="QQZK01000202">
    <property type="protein sequence ID" value="KAF5094157.1"/>
    <property type="molecule type" value="Genomic_DNA"/>
</dbReference>
<name>A0A9P5G276_GEOCN</name>
<reference evidence="2" key="2">
    <citation type="submission" date="2020-01" db="EMBL/GenBank/DDBJ databases">
        <authorList>
            <person name="Perkins V."/>
            <person name="Lessard M.-H."/>
            <person name="Dugat-Bony E."/>
            <person name="Frenette M."/>
            <person name="Labrie S."/>
        </authorList>
    </citation>
    <scope>NUCLEOTIDE SEQUENCE</scope>
    <source>
        <strain evidence="2">LMA-70</strain>
    </source>
</reference>
<evidence type="ECO:0000256" key="1">
    <source>
        <dbReference type="SAM" id="Coils"/>
    </source>
</evidence>
<sequence>MYQVNHYPRQSILAQYIQEKNKQLKAFLEKEQELQDSYFGRHPLSGGTEPQQASGISSELVHDITEIARFCTETKMQQDRQQEELKKLTAALHTQEAEATHLGGEIRDHELTQRNRNELFVNQIAGLREEIKKLASAVEQLQARPAIQKSPAKTETDKIQKSSAEKTSPLVQTLEAMYIIGNTEYVVQADLPTTGAANDQAPSKVVAETVTEETNEVCERVSVAKSDEESKISQKRYLSSAVSVINPTLSVAEVIAREQAKLGFTPKAALISVTPQYADQLLDFVSLISSSKHGAALEQVVGAAVDVIPYGAQRNGLSMLFSDAAFAIESTHPLDQSFGDDDKRKGRSGANLSSRGIVTARRTWHLPQAFLSVTTGPSGGADKAKPASELVLPLANTLFSNGLNNTLVLRNGVTAEPELLASVRVQAAADDFSLPDSPAARKHVAPLLKLNTGAQRVTACKSNLLKTIDNKPAAGFLENCEELLQHKAVSMEKKVFVALEGDKFYEVTAGGGGAWSPRASMLVIDNDASPEPGQSVDFYLALGIDKSKYQAEISQKGLDYEAVAAPSAEAAGVDRVVLECAPIVETLADQEGFVSYAEDAVLPGLFGAGSEQGFLLNDRKYNVPGELLELKL</sequence>
<protein>
    <submittedName>
        <fullName evidence="2">Uncharacterized protein</fullName>
    </submittedName>
</protein>
<accession>A0A9P5G276</accession>
<proteinExistence type="predicted"/>
<gene>
    <name evidence="2" type="ORF">DV451_005074</name>
</gene>
<feature type="coiled-coil region" evidence="1">
    <location>
        <begin position="71"/>
        <end position="98"/>
    </location>
</feature>
<dbReference type="Proteomes" id="UP000750522">
    <property type="component" value="Unassembled WGS sequence"/>
</dbReference>
<reference evidence="2" key="1">
    <citation type="journal article" date="2020" name="Front. Microbiol.">
        <title>Phenotypic and Genetic Characterization of the Cheese Ripening Yeast Geotrichum candidum.</title>
        <authorList>
            <person name="Perkins V."/>
            <person name="Vignola S."/>
            <person name="Lessard M.H."/>
            <person name="Plante P.L."/>
            <person name="Corbeil J."/>
            <person name="Dugat-Bony E."/>
            <person name="Frenette M."/>
            <person name="Labrie S."/>
        </authorList>
    </citation>
    <scope>NUCLEOTIDE SEQUENCE</scope>
    <source>
        <strain evidence="2">LMA-70</strain>
    </source>
</reference>